<accession>A0AAF3F5U6</accession>
<dbReference type="InterPro" id="IPR001304">
    <property type="entry name" value="C-type_lectin-like"/>
</dbReference>
<evidence type="ECO:0000259" key="1">
    <source>
        <dbReference type="PROSITE" id="PS50041"/>
    </source>
</evidence>
<evidence type="ECO:0000313" key="3">
    <source>
        <dbReference type="WBParaSite" id="MBELARI_LOCUS2216"/>
    </source>
</evidence>
<dbReference type="AlphaFoldDB" id="A0AAF3F5U6"/>
<dbReference type="Proteomes" id="UP000887575">
    <property type="component" value="Unassembled WGS sequence"/>
</dbReference>
<keyword evidence="2" id="KW-1185">Reference proteome</keyword>
<dbReference type="InterPro" id="IPR016186">
    <property type="entry name" value="C-type_lectin-like/link_sf"/>
</dbReference>
<dbReference type="WBParaSite" id="MBELARI_LOCUS2216">
    <property type="protein sequence ID" value="MBELARI_LOCUS2216"/>
    <property type="gene ID" value="MBELARI_LOCUS2216"/>
</dbReference>
<proteinExistence type="predicted"/>
<evidence type="ECO:0000313" key="2">
    <source>
        <dbReference type="Proteomes" id="UP000887575"/>
    </source>
</evidence>
<organism evidence="2 3">
    <name type="scientific">Mesorhabditis belari</name>
    <dbReference type="NCBI Taxonomy" id="2138241"/>
    <lineage>
        <taxon>Eukaryota</taxon>
        <taxon>Metazoa</taxon>
        <taxon>Ecdysozoa</taxon>
        <taxon>Nematoda</taxon>
        <taxon>Chromadorea</taxon>
        <taxon>Rhabditida</taxon>
        <taxon>Rhabditina</taxon>
        <taxon>Rhabditomorpha</taxon>
        <taxon>Rhabditoidea</taxon>
        <taxon>Rhabditidae</taxon>
        <taxon>Mesorhabditinae</taxon>
        <taxon>Mesorhabditis</taxon>
    </lineage>
</organism>
<dbReference type="Gene3D" id="3.10.100.10">
    <property type="entry name" value="Mannose-Binding Protein A, subunit A"/>
    <property type="match status" value="1"/>
</dbReference>
<feature type="domain" description="C-type lectin" evidence="1">
    <location>
        <begin position="8"/>
        <end position="78"/>
    </location>
</feature>
<name>A0AAF3F5U6_9BILA</name>
<dbReference type="SUPFAM" id="SSF56436">
    <property type="entry name" value="C-type lectin-like"/>
    <property type="match status" value="1"/>
</dbReference>
<reference evidence="3" key="1">
    <citation type="submission" date="2024-02" db="UniProtKB">
        <authorList>
            <consortium name="WormBaseParasite"/>
        </authorList>
    </citation>
    <scope>IDENTIFICATION</scope>
</reference>
<protein>
    <recommendedName>
        <fullName evidence="1">C-type lectin domain-containing protein</fullName>
    </recommendedName>
</protein>
<dbReference type="PROSITE" id="PS50041">
    <property type="entry name" value="C_TYPE_LECTIN_2"/>
    <property type="match status" value="1"/>
</dbReference>
<dbReference type="InterPro" id="IPR016187">
    <property type="entry name" value="CTDL_fold"/>
</dbReference>
<sequence length="255" mass="28177">MRELVRELAKIQNAFENSFIYRIVDQNLNSAAPYIGVRRNDDNTWTYSDGLPLKYENWAPKDYVPRLQNGPTNRTTTCPRTPCAGNKCCFDHPLVKNLVTNKTQCGLQLAPDQVLHPPGFTDPECIEATTPLPPTTTRPPCGSGCAQNLSSYRATGENGTLIFTYTTDGAGCLTATYSCRRNDFPNKNMFFGVMTQVRTGTRFFAYIKYGNPVISDSAHYFLCSPSAEWDYVGSTGGNLITAVQIVCYINATTSG</sequence>